<keyword evidence="3" id="KW-1133">Transmembrane helix</keyword>
<dbReference type="Proteomes" id="UP001189429">
    <property type="component" value="Unassembled WGS sequence"/>
</dbReference>
<keyword evidence="2" id="KW-0812">Transmembrane</keyword>
<dbReference type="InterPro" id="IPR000203">
    <property type="entry name" value="GPS"/>
</dbReference>
<proteinExistence type="predicted"/>
<evidence type="ECO:0000256" key="2">
    <source>
        <dbReference type="ARBA" id="ARBA00022692"/>
    </source>
</evidence>
<reference evidence="5" key="1">
    <citation type="submission" date="2023-10" db="EMBL/GenBank/DDBJ databases">
        <authorList>
            <person name="Chen Y."/>
            <person name="Shah S."/>
            <person name="Dougan E. K."/>
            <person name="Thang M."/>
            <person name="Chan C."/>
        </authorList>
    </citation>
    <scope>NUCLEOTIDE SEQUENCE [LARGE SCALE GENOMIC DNA]</scope>
</reference>
<keyword evidence="4" id="KW-0472">Membrane</keyword>
<comment type="subcellular location">
    <subcellularLocation>
        <location evidence="1">Membrane</location>
    </subcellularLocation>
</comment>
<gene>
    <name evidence="5" type="ORF">PCOR1329_LOCUS54052</name>
</gene>
<evidence type="ECO:0000313" key="5">
    <source>
        <dbReference type="EMBL" id="CAK0867019.1"/>
    </source>
</evidence>
<keyword evidence="6" id="KW-1185">Reference proteome</keyword>
<comment type="caution">
    <text evidence="5">The sequence shown here is derived from an EMBL/GenBank/DDBJ whole genome shotgun (WGS) entry which is preliminary data.</text>
</comment>
<accession>A0ABN9V334</accession>
<evidence type="ECO:0008006" key="7">
    <source>
        <dbReference type="Google" id="ProtNLM"/>
    </source>
</evidence>
<organism evidence="5 6">
    <name type="scientific">Prorocentrum cordatum</name>
    <dbReference type="NCBI Taxonomy" id="2364126"/>
    <lineage>
        <taxon>Eukaryota</taxon>
        <taxon>Sar</taxon>
        <taxon>Alveolata</taxon>
        <taxon>Dinophyceae</taxon>
        <taxon>Prorocentrales</taxon>
        <taxon>Prorocentraceae</taxon>
        <taxon>Prorocentrum</taxon>
    </lineage>
</organism>
<evidence type="ECO:0000256" key="1">
    <source>
        <dbReference type="ARBA" id="ARBA00004370"/>
    </source>
</evidence>
<evidence type="ECO:0000313" key="6">
    <source>
        <dbReference type="Proteomes" id="UP001189429"/>
    </source>
</evidence>
<evidence type="ECO:0000256" key="3">
    <source>
        <dbReference type="ARBA" id="ARBA00022989"/>
    </source>
</evidence>
<dbReference type="EMBL" id="CAUYUJ010016601">
    <property type="protein sequence ID" value="CAK0867019.1"/>
    <property type="molecule type" value="Genomic_DNA"/>
</dbReference>
<evidence type="ECO:0000256" key="4">
    <source>
        <dbReference type="ARBA" id="ARBA00023136"/>
    </source>
</evidence>
<sequence>MAAKAITFTVPLPAEQLNSSTYQDASIGGVPEGSSRPGLRVRFDLESRRLNPGDQDDDDWFDSGCSVQNVTDDHIVCACSQLSATYAGTYGTQPIPEELPAVVDLGATVAVDAVRSAGIGAILEGQTGDECNRWRTTLDE</sequence>
<name>A0ABN9V334_9DINO</name>
<dbReference type="Pfam" id="PF01825">
    <property type="entry name" value="GPS"/>
    <property type="match status" value="1"/>
</dbReference>
<protein>
    <recommendedName>
        <fullName evidence="7">GPS domain-containing protein</fullName>
    </recommendedName>
</protein>